<feature type="non-terminal residue" evidence="1">
    <location>
        <position position="120"/>
    </location>
</feature>
<dbReference type="Proteomes" id="UP000789366">
    <property type="component" value="Unassembled WGS sequence"/>
</dbReference>
<evidence type="ECO:0000313" key="2">
    <source>
        <dbReference type="Proteomes" id="UP000789366"/>
    </source>
</evidence>
<reference evidence="1" key="1">
    <citation type="submission" date="2021-06" db="EMBL/GenBank/DDBJ databases">
        <authorList>
            <person name="Kallberg Y."/>
            <person name="Tangrot J."/>
            <person name="Rosling A."/>
        </authorList>
    </citation>
    <scope>NUCLEOTIDE SEQUENCE</scope>
    <source>
        <strain evidence="1">28 12/20/2015</strain>
    </source>
</reference>
<name>A0ACA9KB49_9GLOM</name>
<sequence>MDIDLDNRSEYISEIDPFYLKQTFDTEQVSDVDTQSIVEPLTAGEKSIEKLSVKKIRVNIVNPSKKPSYVWKFFEEENNNDICKIIVLRKGQEEDCGKSYIHTEGTGNMQSHLRSEHGIF</sequence>
<organism evidence="1 2">
    <name type="scientific">Cetraspora pellucida</name>
    <dbReference type="NCBI Taxonomy" id="1433469"/>
    <lineage>
        <taxon>Eukaryota</taxon>
        <taxon>Fungi</taxon>
        <taxon>Fungi incertae sedis</taxon>
        <taxon>Mucoromycota</taxon>
        <taxon>Glomeromycotina</taxon>
        <taxon>Glomeromycetes</taxon>
        <taxon>Diversisporales</taxon>
        <taxon>Gigasporaceae</taxon>
        <taxon>Cetraspora</taxon>
    </lineage>
</organism>
<keyword evidence="2" id="KW-1185">Reference proteome</keyword>
<protein>
    <submittedName>
        <fullName evidence="1">8856_t:CDS:1</fullName>
    </submittedName>
</protein>
<accession>A0ACA9KB49</accession>
<dbReference type="EMBL" id="CAJVPW010000702">
    <property type="protein sequence ID" value="CAG8463107.1"/>
    <property type="molecule type" value="Genomic_DNA"/>
</dbReference>
<evidence type="ECO:0000313" key="1">
    <source>
        <dbReference type="EMBL" id="CAG8463107.1"/>
    </source>
</evidence>
<proteinExistence type="predicted"/>
<comment type="caution">
    <text evidence="1">The sequence shown here is derived from an EMBL/GenBank/DDBJ whole genome shotgun (WGS) entry which is preliminary data.</text>
</comment>
<gene>
    <name evidence="1" type="ORF">SPELUC_LOCUS1348</name>
</gene>